<dbReference type="OrthoDB" id="10621396at2759"/>
<dbReference type="KEGG" id="mng:MNEG_7349"/>
<sequence length="389" mass="42897">MLTSSIRACASGEQLEFEAQALVGRWLAEASPSIPPQVVKRILPRLRGRLSRRRVRAHLHRLKEITEWVPKRLDPMGLYFWKRPWRNVLLLWVLSHVCLHPAEWLFSVTAVMAVWMLRLAFLQVHAGIVGFEVACPLDEDDEEEEEEEFASGDSVGDLSKALSGQRKAASSMEAKESYRRAALMLREQLRGGPKDPHAAALDAAASPQSSAAAARRGATEGGGGGAASGRRRKAQEEMTLEALQRQLQDGDLDLSAIEGLLDQMTSLSGLMRLLKTHSSHMRQARGRLGWLSKVLTSYALLAQNILDDVTTTAEALYSMASGKDLVACAWLYAGLLSAFAFCWWAGLGWGAFVAICYILRPPFLRGVPGVMGFRAFYSNLPARSADDFM</sequence>
<dbReference type="EMBL" id="KK101510">
    <property type="protein sequence ID" value="KIZ00615.1"/>
    <property type="molecule type" value="Genomic_DNA"/>
</dbReference>
<dbReference type="GeneID" id="25740225"/>
<evidence type="ECO:0000313" key="3">
    <source>
        <dbReference type="EMBL" id="KIZ00615.1"/>
    </source>
</evidence>
<dbReference type="Proteomes" id="UP000054498">
    <property type="component" value="Unassembled WGS sequence"/>
</dbReference>
<dbReference type="PANTHER" id="PTHR31425:SF50">
    <property type="entry name" value="FT-INTERACTING PROTEIN 3-RELATED"/>
    <property type="match status" value="1"/>
</dbReference>
<keyword evidence="2" id="KW-0812">Transmembrane</keyword>
<protein>
    <recommendedName>
        <fullName evidence="5">Phosphoribosyltransferase C-terminal domain-containing protein</fullName>
    </recommendedName>
</protein>
<evidence type="ECO:0000313" key="4">
    <source>
        <dbReference type="Proteomes" id="UP000054498"/>
    </source>
</evidence>
<keyword evidence="2" id="KW-0472">Membrane</keyword>
<proteinExistence type="predicted"/>
<accession>A0A0D2MBJ7</accession>
<feature type="compositionally biased region" description="Low complexity" evidence="1">
    <location>
        <begin position="198"/>
        <end position="216"/>
    </location>
</feature>
<evidence type="ECO:0000256" key="1">
    <source>
        <dbReference type="SAM" id="MobiDB-lite"/>
    </source>
</evidence>
<dbReference type="RefSeq" id="XP_013899634.1">
    <property type="nucleotide sequence ID" value="XM_014044180.1"/>
</dbReference>
<feature type="region of interest" description="Disordered" evidence="1">
    <location>
        <begin position="191"/>
        <end position="236"/>
    </location>
</feature>
<feature type="transmembrane region" description="Helical" evidence="2">
    <location>
        <begin position="329"/>
        <end position="359"/>
    </location>
</feature>
<keyword evidence="2" id="KW-1133">Transmembrane helix</keyword>
<keyword evidence="4" id="KW-1185">Reference proteome</keyword>
<name>A0A0D2MBJ7_9CHLO</name>
<evidence type="ECO:0008006" key="5">
    <source>
        <dbReference type="Google" id="ProtNLM"/>
    </source>
</evidence>
<gene>
    <name evidence="3" type="ORF">MNEG_7349</name>
</gene>
<reference evidence="3 4" key="1">
    <citation type="journal article" date="2013" name="BMC Genomics">
        <title>Reconstruction of the lipid metabolism for the microalga Monoraphidium neglectum from its genome sequence reveals characteristics suitable for biofuel production.</title>
        <authorList>
            <person name="Bogen C."/>
            <person name="Al-Dilaimi A."/>
            <person name="Albersmeier A."/>
            <person name="Wichmann J."/>
            <person name="Grundmann M."/>
            <person name="Rupp O."/>
            <person name="Lauersen K.J."/>
            <person name="Blifernez-Klassen O."/>
            <person name="Kalinowski J."/>
            <person name="Goesmann A."/>
            <person name="Mussgnug J.H."/>
            <person name="Kruse O."/>
        </authorList>
    </citation>
    <scope>NUCLEOTIDE SEQUENCE [LARGE SCALE GENOMIC DNA]</scope>
    <source>
        <strain evidence="3 4">SAG 48.87</strain>
    </source>
</reference>
<evidence type="ECO:0000256" key="2">
    <source>
        <dbReference type="SAM" id="Phobius"/>
    </source>
</evidence>
<organism evidence="3 4">
    <name type="scientific">Monoraphidium neglectum</name>
    <dbReference type="NCBI Taxonomy" id="145388"/>
    <lineage>
        <taxon>Eukaryota</taxon>
        <taxon>Viridiplantae</taxon>
        <taxon>Chlorophyta</taxon>
        <taxon>core chlorophytes</taxon>
        <taxon>Chlorophyceae</taxon>
        <taxon>CS clade</taxon>
        <taxon>Sphaeropleales</taxon>
        <taxon>Selenastraceae</taxon>
        <taxon>Monoraphidium</taxon>
    </lineage>
</organism>
<dbReference type="PANTHER" id="PTHR31425">
    <property type="entry name" value="PHOSPHORIBOSYLANTHRANILATE TRANSFERASE ISOFORM 1"/>
    <property type="match status" value="1"/>
</dbReference>
<dbReference type="InterPro" id="IPR047259">
    <property type="entry name" value="QUIRKY-like"/>
</dbReference>
<dbReference type="AlphaFoldDB" id="A0A0D2MBJ7"/>